<evidence type="ECO:0000256" key="6">
    <source>
        <dbReference type="ARBA" id="ARBA00022842"/>
    </source>
</evidence>
<gene>
    <name evidence="13" type="ORF">AKO1_001678</name>
</gene>
<dbReference type="PANTHER" id="PTHR11839">
    <property type="entry name" value="UDP/ADP-SUGAR PYROPHOSPHATASE"/>
    <property type="match status" value="1"/>
</dbReference>
<evidence type="ECO:0000256" key="9">
    <source>
        <dbReference type="ARBA" id="ARBA00066480"/>
    </source>
</evidence>
<dbReference type="SUPFAM" id="SSF55811">
    <property type="entry name" value="Nudix"/>
    <property type="match status" value="1"/>
</dbReference>
<keyword evidence="5" id="KW-0378">Hydrolase</keyword>
<comment type="cofactor">
    <cofactor evidence="1">
        <name>Mg(2+)</name>
        <dbReference type="ChEBI" id="CHEBI:18420"/>
    </cofactor>
</comment>
<dbReference type="GO" id="GO:0008768">
    <property type="term" value="F:UDP-sugar diphosphatase activity"/>
    <property type="evidence" value="ECO:0007669"/>
    <property type="project" value="UniProtKB-EC"/>
</dbReference>
<keyword evidence="4" id="KW-0963">Cytoplasm</keyword>
<evidence type="ECO:0000256" key="4">
    <source>
        <dbReference type="ARBA" id="ARBA00022490"/>
    </source>
</evidence>
<dbReference type="GO" id="GO:0019693">
    <property type="term" value="P:ribose phosphate metabolic process"/>
    <property type="evidence" value="ECO:0007669"/>
    <property type="project" value="TreeGrafter"/>
</dbReference>
<reference evidence="13 14" key="1">
    <citation type="submission" date="2024-03" db="EMBL/GenBank/DDBJ databases">
        <title>The Acrasis kona genome and developmental transcriptomes reveal deep origins of eukaryotic multicellular pathways.</title>
        <authorList>
            <person name="Sheikh S."/>
            <person name="Fu C.-J."/>
            <person name="Brown M.W."/>
            <person name="Baldauf S.L."/>
        </authorList>
    </citation>
    <scope>NUCLEOTIDE SEQUENCE [LARGE SCALE GENOMIC DNA]</scope>
    <source>
        <strain evidence="13 14">ATCC MYA-3509</strain>
    </source>
</reference>
<dbReference type="Proteomes" id="UP001431209">
    <property type="component" value="Unassembled WGS sequence"/>
</dbReference>
<keyword evidence="14" id="KW-1185">Reference proteome</keyword>
<evidence type="ECO:0000256" key="1">
    <source>
        <dbReference type="ARBA" id="ARBA00001946"/>
    </source>
</evidence>
<name>A0AAW2ZB80_9EUKA</name>
<dbReference type="EC" id="3.6.1.45" evidence="9"/>
<dbReference type="FunFam" id="3.90.79.10:FF:000035">
    <property type="entry name" value="Uridine diphosphate glucose pyrophosphatase"/>
    <property type="match status" value="1"/>
</dbReference>
<proteinExistence type="predicted"/>
<dbReference type="InterPro" id="IPR004385">
    <property type="entry name" value="NDP_pyrophosphatase"/>
</dbReference>
<dbReference type="Gene3D" id="3.90.79.10">
    <property type="entry name" value="Nucleoside Triphosphate Pyrophosphohydrolase"/>
    <property type="match status" value="1"/>
</dbReference>
<dbReference type="InterPro" id="IPR015797">
    <property type="entry name" value="NUDIX_hydrolase-like_dom_sf"/>
</dbReference>
<dbReference type="AlphaFoldDB" id="A0AAW2ZB80"/>
<evidence type="ECO:0000256" key="10">
    <source>
        <dbReference type="ARBA" id="ARBA00071467"/>
    </source>
</evidence>
<comment type="catalytic activity">
    <reaction evidence="7">
        <text>UDP-sugar + H2O = UMP + alpha-D-aldose 1-phosphate.</text>
        <dbReference type="EC" id="3.6.1.45"/>
    </reaction>
</comment>
<dbReference type="NCBIfam" id="TIGR00052">
    <property type="entry name" value="nudix-type nucleoside diphosphatase, YffH/AdpP family"/>
    <property type="match status" value="1"/>
</dbReference>
<evidence type="ECO:0000256" key="5">
    <source>
        <dbReference type="ARBA" id="ARBA00022801"/>
    </source>
</evidence>
<evidence type="ECO:0000256" key="8">
    <source>
        <dbReference type="ARBA" id="ARBA00054674"/>
    </source>
</evidence>
<organism evidence="13 14">
    <name type="scientific">Acrasis kona</name>
    <dbReference type="NCBI Taxonomy" id="1008807"/>
    <lineage>
        <taxon>Eukaryota</taxon>
        <taxon>Discoba</taxon>
        <taxon>Heterolobosea</taxon>
        <taxon>Tetramitia</taxon>
        <taxon>Eutetramitia</taxon>
        <taxon>Acrasidae</taxon>
        <taxon>Acrasis</taxon>
    </lineage>
</organism>
<feature type="non-terminal residue" evidence="13">
    <location>
        <position position="1"/>
    </location>
</feature>
<evidence type="ECO:0000256" key="7">
    <source>
        <dbReference type="ARBA" id="ARBA00051086"/>
    </source>
</evidence>
<evidence type="ECO:0000259" key="12">
    <source>
        <dbReference type="PROSITE" id="PS51462"/>
    </source>
</evidence>
<dbReference type="CDD" id="cd18887">
    <property type="entry name" value="NUDIX_UGPPase_Nudt14"/>
    <property type="match status" value="1"/>
</dbReference>
<dbReference type="PANTHER" id="PTHR11839:SF15">
    <property type="entry name" value="URIDINE DIPHOSPHATE GLUCOSE PYROPHOSPHATASE NUDT14"/>
    <property type="match status" value="1"/>
</dbReference>
<evidence type="ECO:0000256" key="3">
    <source>
        <dbReference type="ARBA" id="ARBA00011738"/>
    </source>
</evidence>
<dbReference type="GO" id="GO:0046872">
    <property type="term" value="F:metal ion binding"/>
    <property type="evidence" value="ECO:0007669"/>
    <property type="project" value="InterPro"/>
</dbReference>
<evidence type="ECO:0000313" key="14">
    <source>
        <dbReference type="Proteomes" id="UP001431209"/>
    </source>
</evidence>
<accession>A0AAW2ZB80</accession>
<evidence type="ECO:0000256" key="2">
    <source>
        <dbReference type="ARBA" id="ARBA00004496"/>
    </source>
</evidence>
<evidence type="ECO:0000256" key="11">
    <source>
        <dbReference type="ARBA" id="ARBA00080475"/>
    </source>
</evidence>
<sequence>EDINNISYEENVKSKFLSVRRMHYTQNGIKKAWDIVDASNCVAILQYNKTKKNFTLVKQFRPPVYTKHQEKEELKSLGGVTYELCAGLIDKEGKSDLEICREEILEECGYDVPIDRIEKITTAYVGTGSMGQIQSLYYAEVEEDMKVNEGGGVDNELIELYFLPLSQVNDFLFDETKPKPSGLIAAFFWFLHTKLPLYK</sequence>
<dbReference type="PROSITE" id="PS51462">
    <property type="entry name" value="NUDIX"/>
    <property type="match status" value="1"/>
</dbReference>
<comment type="subunit">
    <text evidence="3">Homodimer.</text>
</comment>
<comment type="caution">
    <text evidence="13">The sequence shown here is derived from an EMBL/GenBank/DDBJ whole genome shotgun (WGS) entry which is preliminary data.</text>
</comment>
<comment type="function">
    <text evidence="8">Hydrolyzes UDP-glucose to glucose 1-phosphate and UMP and ADP-ribose to ribose 5-phosphate and AMP. The physiological substrate is probably UDP-glucose. Poor activity on other substrates such as ADP-glucose, CDP-glucose, GDP-glucose and GDP-mannose.</text>
</comment>
<keyword evidence="6" id="KW-0460">Magnesium</keyword>
<dbReference type="EMBL" id="JAOPGA020001186">
    <property type="protein sequence ID" value="KAL0485932.1"/>
    <property type="molecule type" value="Genomic_DNA"/>
</dbReference>
<protein>
    <recommendedName>
        <fullName evidence="10">Uridine diphosphate glucose pyrophosphatase NUDT14</fullName>
        <ecNumber evidence="9">3.6.1.45</ecNumber>
    </recommendedName>
    <alternativeName>
        <fullName evidence="11">Nucleoside diphosphate-linked moiety X motif 14</fullName>
    </alternativeName>
</protein>
<feature type="domain" description="Nudix hydrolase" evidence="12">
    <location>
        <begin position="37"/>
        <end position="186"/>
    </location>
</feature>
<evidence type="ECO:0000313" key="13">
    <source>
        <dbReference type="EMBL" id="KAL0485932.1"/>
    </source>
</evidence>
<dbReference type="InterPro" id="IPR000086">
    <property type="entry name" value="NUDIX_hydrolase_dom"/>
</dbReference>
<dbReference type="GO" id="GO:0005737">
    <property type="term" value="C:cytoplasm"/>
    <property type="evidence" value="ECO:0007669"/>
    <property type="project" value="UniProtKB-SubCell"/>
</dbReference>
<comment type="subcellular location">
    <subcellularLocation>
        <location evidence="2">Cytoplasm</location>
    </subcellularLocation>
</comment>
<dbReference type="GO" id="GO:0006753">
    <property type="term" value="P:nucleoside phosphate metabolic process"/>
    <property type="evidence" value="ECO:0007669"/>
    <property type="project" value="TreeGrafter"/>
</dbReference>